<reference evidence="2 3" key="1">
    <citation type="submission" date="2016-10" db="EMBL/GenBank/DDBJ databases">
        <authorList>
            <person name="de Groot N.N."/>
        </authorList>
    </citation>
    <scope>NUCLEOTIDE SEQUENCE [LARGE SCALE GENOMIC DNA]</scope>
    <source>
        <strain evidence="2 3">LMG 2247</strain>
    </source>
</reference>
<keyword evidence="1" id="KW-0732">Signal</keyword>
<evidence type="ECO:0000313" key="3">
    <source>
        <dbReference type="Proteomes" id="UP000199706"/>
    </source>
</evidence>
<dbReference type="AlphaFoldDB" id="A0A1G8ANU0"/>
<feature type="chain" id="PRO_5011500897" evidence="1">
    <location>
        <begin position="29"/>
        <end position="150"/>
    </location>
</feature>
<dbReference type="EMBL" id="FNCJ01000008">
    <property type="protein sequence ID" value="SDH22564.1"/>
    <property type="molecule type" value="Genomic_DNA"/>
</dbReference>
<gene>
    <name evidence="2" type="ORF">SAMN05216466_10829</name>
</gene>
<accession>A0A1G8ANU0</accession>
<evidence type="ECO:0000256" key="1">
    <source>
        <dbReference type="SAM" id="SignalP"/>
    </source>
</evidence>
<organism evidence="2 3">
    <name type="scientific">Paraburkholderia phenazinium</name>
    <dbReference type="NCBI Taxonomy" id="60549"/>
    <lineage>
        <taxon>Bacteria</taxon>
        <taxon>Pseudomonadati</taxon>
        <taxon>Pseudomonadota</taxon>
        <taxon>Betaproteobacteria</taxon>
        <taxon>Burkholderiales</taxon>
        <taxon>Burkholderiaceae</taxon>
        <taxon>Paraburkholderia</taxon>
    </lineage>
</organism>
<sequence length="150" mass="16120">MTMRMCFPNALSMLTAIGATLYAISSSAYELDAQLDCSSNAHTFIASLQSDQFIEAEPMHVEANSVNAFRPTRGSELTAFGFRVYAVLGYDQNDELFHKGSGQAMTGSMYGVVVFGASESVKTHLHDAGSEAAVHEVLPLIMTAVLCKSN</sequence>
<protein>
    <submittedName>
        <fullName evidence="2">Uncharacterized protein</fullName>
    </submittedName>
</protein>
<evidence type="ECO:0000313" key="2">
    <source>
        <dbReference type="EMBL" id="SDH22564.1"/>
    </source>
</evidence>
<dbReference type="Proteomes" id="UP000199706">
    <property type="component" value="Unassembled WGS sequence"/>
</dbReference>
<feature type="signal peptide" evidence="1">
    <location>
        <begin position="1"/>
        <end position="28"/>
    </location>
</feature>
<dbReference type="RefSeq" id="WP_244106269.1">
    <property type="nucleotide sequence ID" value="NZ_CADERL010000011.1"/>
</dbReference>
<proteinExistence type="predicted"/>
<name>A0A1G8ANU0_9BURK</name>